<protein>
    <recommendedName>
        <fullName evidence="13">Ig-like domain-containing protein</fullName>
    </recommendedName>
</protein>
<dbReference type="OMA" id="FVSHRLW"/>
<evidence type="ECO:0000256" key="6">
    <source>
        <dbReference type="ARBA" id="ARBA00022989"/>
    </source>
</evidence>
<feature type="domain" description="Ig-like" evidence="13">
    <location>
        <begin position="23"/>
        <end position="93"/>
    </location>
</feature>
<evidence type="ECO:0000256" key="4">
    <source>
        <dbReference type="ARBA" id="ARBA00022737"/>
    </source>
</evidence>
<dbReference type="InterPro" id="IPR003599">
    <property type="entry name" value="Ig_sub"/>
</dbReference>
<dbReference type="InterPro" id="IPR007110">
    <property type="entry name" value="Ig-like_dom"/>
</dbReference>
<dbReference type="GO" id="GO:2000403">
    <property type="term" value="P:positive regulation of lymphocyte migration"/>
    <property type="evidence" value="ECO:0007669"/>
    <property type="project" value="InterPro"/>
</dbReference>
<feature type="transmembrane region" description="Helical" evidence="11">
    <location>
        <begin position="118"/>
        <end position="140"/>
    </location>
</feature>
<reference evidence="14" key="1">
    <citation type="submission" date="2023-09" db="UniProtKB">
        <authorList>
            <consortium name="Ensembl"/>
        </authorList>
    </citation>
    <scope>IDENTIFICATION</scope>
</reference>
<dbReference type="InterPro" id="IPR037413">
    <property type="entry name" value="MADCAM1"/>
</dbReference>
<keyword evidence="7 11" id="KW-0472">Membrane</keyword>
<keyword evidence="5" id="KW-0130">Cell adhesion</keyword>
<organism evidence="14">
    <name type="scientific">Balaenoptera musculus</name>
    <name type="common">Blue whale</name>
    <dbReference type="NCBI Taxonomy" id="9771"/>
    <lineage>
        <taxon>Eukaryota</taxon>
        <taxon>Metazoa</taxon>
        <taxon>Chordata</taxon>
        <taxon>Craniata</taxon>
        <taxon>Vertebrata</taxon>
        <taxon>Euteleostomi</taxon>
        <taxon>Mammalia</taxon>
        <taxon>Eutheria</taxon>
        <taxon>Laurasiatheria</taxon>
        <taxon>Artiodactyla</taxon>
        <taxon>Whippomorpha</taxon>
        <taxon>Cetacea</taxon>
        <taxon>Mysticeti</taxon>
        <taxon>Balaenopteridae</taxon>
        <taxon>Balaenoptera</taxon>
    </lineage>
</organism>
<evidence type="ECO:0000256" key="7">
    <source>
        <dbReference type="ARBA" id="ARBA00023136"/>
    </source>
</evidence>
<dbReference type="Ensembl" id="ENSBMST00010001378.1">
    <property type="protein sequence ID" value="ENSBMSP00010001244.1"/>
    <property type="gene ID" value="ENSBMSG00010000978.1"/>
</dbReference>
<sequence>MEQGLALLLPLFLGLLQLGRGGPLEVEPPEPEVAVAVGESLQFTCRLACEDGRTASVQWRGLDTSLGAVQSGAGSSVLSVLNASLSAAGPRVCVGSCGDVAFQHIVRLLVFGSPLTSASLWTGSLVLGLLLLVFLTYRLWKRCRPTR</sequence>
<evidence type="ECO:0000256" key="5">
    <source>
        <dbReference type="ARBA" id="ARBA00022889"/>
    </source>
</evidence>
<dbReference type="GO" id="GO:0050901">
    <property type="term" value="P:leukocyte tethering or rolling"/>
    <property type="evidence" value="ECO:0007669"/>
    <property type="project" value="TreeGrafter"/>
</dbReference>
<evidence type="ECO:0000256" key="10">
    <source>
        <dbReference type="ARBA" id="ARBA00023319"/>
    </source>
</evidence>
<dbReference type="Gene3D" id="2.60.40.10">
    <property type="entry name" value="Immunoglobulins"/>
    <property type="match status" value="1"/>
</dbReference>
<keyword evidence="9" id="KW-0325">Glycoprotein</keyword>
<evidence type="ECO:0000256" key="9">
    <source>
        <dbReference type="ARBA" id="ARBA00023180"/>
    </source>
</evidence>
<dbReference type="GO" id="GO:0098640">
    <property type="term" value="F:integrin binding involved in cell-matrix adhesion"/>
    <property type="evidence" value="ECO:0007669"/>
    <property type="project" value="InterPro"/>
</dbReference>
<dbReference type="GO" id="GO:0034113">
    <property type="term" value="P:heterotypic cell-cell adhesion"/>
    <property type="evidence" value="ECO:0007669"/>
    <property type="project" value="TreeGrafter"/>
</dbReference>
<dbReference type="PROSITE" id="PS50835">
    <property type="entry name" value="IG_LIKE"/>
    <property type="match status" value="1"/>
</dbReference>
<feature type="chain" id="PRO_5034343142" description="Ig-like domain-containing protein" evidence="12">
    <location>
        <begin position="22"/>
        <end position="147"/>
    </location>
</feature>
<evidence type="ECO:0000313" key="14">
    <source>
        <dbReference type="Ensembl" id="ENSBMSP00010001244.1"/>
    </source>
</evidence>
<evidence type="ECO:0000256" key="8">
    <source>
        <dbReference type="ARBA" id="ARBA00023157"/>
    </source>
</evidence>
<dbReference type="SUPFAM" id="SSF48726">
    <property type="entry name" value="Immunoglobulin"/>
    <property type="match status" value="1"/>
</dbReference>
<dbReference type="PANTHER" id="PTHR14162">
    <property type="entry name" value="MUCOSAL ADDRESSIN CELL ADHESION MOLECULE-1"/>
    <property type="match status" value="1"/>
</dbReference>
<dbReference type="PANTHER" id="PTHR14162:SF1">
    <property type="entry name" value="MUCOSAL ADDRESSIN CELL ADHESION MOLECULE 1"/>
    <property type="match status" value="1"/>
</dbReference>
<evidence type="ECO:0000256" key="12">
    <source>
        <dbReference type="SAM" id="SignalP"/>
    </source>
</evidence>
<dbReference type="InterPro" id="IPR036179">
    <property type="entry name" value="Ig-like_dom_sf"/>
</dbReference>
<evidence type="ECO:0000259" key="13">
    <source>
        <dbReference type="PROSITE" id="PS50835"/>
    </source>
</evidence>
<dbReference type="AlphaFoldDB" id="A0A8C0C618"/>
<keyword evidence="10" id="KW-0393">Immunoglobulin domain</keyword>
<name>A0A8C0C618_BALMU</name>
<feature type="signal peptide" evidence="12">
    <location>
        <begin position="1"/>
        <end position="21"/>
    </location>
</feature>
<evidence type="ECO:0000256" key="2">
    <source>
        <dbReference type="ARBA" id="ARBA00022692"/>
    </source>
</evidence>
<keyword evidence="3 12" id="KW-0732">Signal</keyword>
<dbReference type="GeneTree" id="ENSGT00510000049549"/>
<keyword evidence="4" id="KW-0677">Repeat</keyword>
<proteinExistence type="predicted"/>
<evidence type="ECO:0000256" key="11">
    <source>
        <dbReference type="SAM" id="Phobius"/>
    </source>
</evidence>
<dbReference type="SMART" id="SM00409">
    <property type="entry name" value="IG"/>
    <property type="match status" value="1"/>
</dbReference>
<dbReference type="FunFam" id="2.60.40.10:FF:000194">
    <property type="entry name" value="Intercellular adhesion molecule 1"/>
    <property type="match status" value="1"/>
</dbReference>
<dbReference type="GO" id="GO:0016020">
    <property type="term" value="C:membrane"/>
    <property type="evidence" value="ECO:0007669"/>
    <property type="project" value="UniProtKB-SubCell"/>
</dbReference>
<keyword evidence="6 11" id="KW-1133">Transmembrane helix</keyword>
<keyword evidence="2 11" id="KW-0812">Transmembrane</keyword>
<comment type="subcellular location">
    <subcellularLocation>
        <location evidence="1">Membrane</location>
        <topology evidence="1">Single-pass type I membrane protein</topology>
    </subcellularLocation>
</comment>
<evidence type="ECO:0000256" key="1">
    <source>
        <dbReference type="ARBA" id="ARBA00004479"/>
    </source>
</evidence>
<evidence type="ECO:0000256" key="3">
    <source>
        <dbReference type="ARBA" id="ARBA00022729"/>
    </source>
</evidence>
<accession>A0A8C0C618</accession>
<keyword evidence="8" id="KW-1015">Disulfide bond</keyword>
<dbReference type="InterPro" id="IPR013783">
    <property type="entry name" value="Ig-like_fold"/>
</dbReference>
<dbReference type="GO" id="GO:0007229">
    <property type="term" value="P:integrin-mediated signaling pathway"/>
    <property type="evidence" value="ECO:0007669"/>
    <property type="project" value="InterPro"/>
</dbReference>